<gene>
    <name evidence="1" type="ORF">I9080_002154</name>
</gene>
<dbReference type="RefSeq" id="WP_415330367.1">
    <property type="nucleotide sequence ID" value="NZ_JBCANC010000018.1"/>
</dbReference>
<dbReference type="EMBL" id="DACTCB010000011">
    <property type="protein sequence ID" value="HAT4308343.1"/>
    <property type="molecule type" value="Genomic_DNA"/>
</dbReference>
<dbReference type="AlphaFoldDB" id="A0A8H9UXY5"/>
<sequence length="128" mass="14659">MIKIFLDDKNAYFEGTFLKKGLNSANFSSMELPISIGDIVSIGTLKEILESAYQPILDSGIRGLYHVSKDALTENNMNSILLNRKLYMLLNLCYELIVEFDFDELEENIANTMIKIKTIKLGMYNFIF</sequence>
<comment type="caution">
    <text evidence="1">The sequence shown here is derived from an EMBL/GenBank/DDBJ whole genome shotgun (WGS) entry which is preliminary data.</text>
</comment>
<protein>
    <submittedName>
        <fullName evidence="1">Uncharacterized protein</fullName>
    </submittedName>
</protein>
<reference evidence="1" key="1">
    <citation type="journal article" date="2018" name="Genome Biol.">
        <title>SKESA: strategic k-mer extension for scrupulous assemblies.</title>
        <authorList>
            <person name="Souvorov A."/>
            <person name="Agarwala R."/>
            <person name="Lipman D.J."/>
        </authorList>
    </citation>
    <scope>NUCLEOTIDE SEQUENCE</scope>
    <source>
        <strain evidence="1">C8</strain>
    </source>
</reference>
<name>A0A8H9UXY5_CLOPF</name>
<proteinExistence type="predicted"/>
<evidence type="ECO:0000313" key="1">
    <source>
        <dbReference type="EMBL" id="HAT4308343.1"/>
    </source>
</evidence>
<reference evidence="1" key="2">
    <citation type="submission" date="2020-07" db="EMBL/GenBank/DDBJ databases">
        <authorList>
            <consortium name="NCBI Pathogen Detection Project"/>
        </authorList>
    </citation>
    <scope>NUCLEOTIDE SEQUENCE</scope>
    <source>
        <strain evidence="1">C8</strain>
    </source>
</reference>
<dbReference type="Proteomes" id="UP000859547">
    <property type="component" value="Unassembled WGS sequence"/>
</dbReference>
<accession>A0A8H9UXY5</accession>
<organism evidence="1">
    <name type="scientific">Clostridium perfringens</name>
    <dbReference type="NCBI Taxonomy" id="1502"/>
    <lineage>
        <taxon>Bacteria</taxon>
        <taxon>Bacillati</taxon>
        <taxon>Bacillota</taxon>
        <taxon>Clostridia</taxon>
        <taxon>Eubacteriales</taxon>
        <taxon>Clostridiaceae</taxon>
        <taxon>Clostridium</taxon>
    </lineage>
</organism>